<reference evidence="3 4" key="1">
    <citation type="submission" date="2017-04" db="EMBL/GenBank/DDBJ databases">
        <title>MLSA of the genus Halorubrum.</title>
        <authorList>
            <person name="De La Haba R."/>
            <person name="Sanchez-Porro C."/>
            <person name="Infante-Dominguez C."/>
            <person name="Ventosa A."/>
        </authorList>
    </citation>
    <scope>NUCLEOTIDE SEQUENCE [LARGE SCALE GENOMIC DNA]</scope>
    <source>
        <strain evidence="3 4">DSM 17463</strain>
    </source>
</reference>
<evidence type="ECO:0000256" key="1">
    <source>
        <dbReference type="SAM" id="MobiDB-lite"/>
    </source>
</evidence>
<evidence type="ECO:0000313" key="4">
    <source>
        <dbReference type="Proteomes" id="UP000193587"/>
    </source>
</evidence>
<sequence length="130" mass="14210">MTDDDEELEQLREDTELGTRAEYSTPGEETTNLEDTMVALLGDVEAGEVSKTLSVRDERLTALVRGLEETGGLDDVGEALREELGREADADGTDRSEMLRLAVRLGLQEASPEVLDTARDASARHASEQF</sequence>
<accession>A0A1X4GBR6</accession>
<protein>
    <recommendedName>
        <fullName evidence="2">DUF8115 domain-containing protein</fullName>
    </recommendedName>
</protein>
<feature type="domain" description="DUF8115" evidence="2">
    <location>
        <begin position="3"/>
        <end position="129"/>
    </location>
</feature>
<dbReference type="RefSeq" id="WP_049933310.1">
    <property type="nucleotide sequence ID" value="NZ_ATXS01000040.1"/>
</dbReference>
<dbReference type="AlphaFoldDB" id="A0A1X4GBR6"/>
<evidence type="ECO:0000259" key="2">
    <source>
        <dbReference type="Pfam" id="PF26424"/>
    </source>
</evidence>
<feature type="compositionally biased region" description="Basic and acidic residues" evidence="1">
    <location>
        <begin position="9"/>
        <end position="19"/>
    </location>
</feature>
<dbReference type="Pfam" id="PF26424">
    <property type="entry name" value="DUF8115"/>
    <property type="match status" value="1"/>
</dbReference>
<comment type="caution">
    <text evidence="3">The sequence shown here is derived from an EMBL/GenBank/DDBJ whole genome shotgun (WGS) entry which is preliminary data.</text>
</comment>
<feature type="region of interest" description="Disordered" evidence="1">
    <location>
        <begin position="1"/>
        <end position="31"/>
    </location>
</feature>
<gene>
    <name evidence="3" type="ORF">B9H04_14070</name>
</gene>
<name>A0A1X4GBR6_HALEZ</name>
<proteinExistence type="predicted"/>
<dbReference type="Proteomes" id="UP000193587">
    <property type="component" value="Unassembled WGS sequence"/>
</dbReference>
<dbReference type="EMBL" id="NEDJ01000061">
    <property type="protein sequence ID" value="OSO94572.1"/>
    <property type="molecule type" value="Genomic_DNA"/>
</dbReference>
<evidence type="ECO:0000313" key="3">
    <source>
        <dbReference type="EMBL" id="OSO94572.1"/>
    </source>
</evidence>
<organism evidence="3 4">
    <name type="scientific">Halorubrum ezzemoulense DSM 17463</name>
    <dbReference type="NCBI Taxonomy" id="1121945"/>
    <lineage>
        <taxon>Archaea</taxon>
        <taxon>Methanobacteriati</taxon>
        <taxon>Methanobacteriota</taxon>
        <taxon>Stenosarchaea group</taxon>
        <taxon>Halobacteria</taxon>
        <taxon>Halobacteriales</taxon>
        <taxon>Haloferacaceae</taxon>
        <taxon>Halorubrum</taxon>
    </lineage>
</organism>
<dbReference type="InterPro" id="IPR058428">
    <property type="entry name" value="DUF8115"/>
</dbReference>